<dbReference type="PROSITE" id="PS51257">
    <property type="entry name" value="PROKAR_LIPOPROTEIN"/>
    <property type="match status" value="1"/>
</dbReference>
<evidence type="ECO:0000313" key="3">
    <source>
        <dbReference type="Proteomes" id="UP000317043"/>
    </source>
</evidence>
<gene>
    <name evidence="2" type="ORF">FB566_1407</name>
</gene>
<accession>A0A543ATH6</accession>
<keyword evidence="3" id="KW-1185">Reference proteome</keyword>
<name>A0A543ATH6_9ACTN</name>
<dbReference type="EMBL" id="VFOW01000001">
    <property type="protein sequence ID" value="TQL75891.1"/>
    <property type="molecule type" value="Genomic_DNA"/>
</dbReference>
<evidence type="ECO:0000256" key="1">
    <source>
        <dbReference type="SAM" id="SignalP"/>
    </source>
</evidence>
<dbReference type="Proteomes" id="UP000317043">
    <property type="component" value="Unassembled WGS sequence"/>
</dbReference>
<proteinExistence type="predicted"/>
<feature type="chain" id="PRO_5038611200" evidence="1">
    <location>
        <begin position="21"/>
        <end position="107"/>
    </location>
</feature>
<sequence length="107" mass="11205">MVKRMKWIPFVTAVPLVLLAACGQAEPTGNLDQSAQTACDDLAGYLADGAPEDLQETLAAIAELAQESDVESIATAGENLANVTIEGWEPAAERLSATCESEGWQVG</sequence>
<reference evidence="2 3" key="1">
    <citation type="submission" date="2019-06" db="EMBL/GenBank/DDBJ databases">
        <title>Sequencing the genomes of 1000 actinobacteria strains.</title>
        <authorList>
            <person name="Klenk H.-P."/>
        </authorList>
    </citation>
    <scope>NUCLEOTIDE SEQUENCE [LARGE SCALE GENOMIC DNA]</scope>
    <source>
        <strain evidence="2 3">DSM 45928</strain>
    </source>
</reference>
<comment type="caution">
    <text evidence="2">The sequence shown here is derived from an EMBL/GenBank/DDBJ whole genome shotgun (WGS) entry which is preliminary data.</text>
</comment>
<evidence type="ECO:0000313" key="2">
    <source>
        <dbReference type="EMBL" id="TQL75891.1"/>
    </source>
</evidence>
<keyword evidence="1" id="KW-0732">Signal</keyword>
<feature type="signal peptide" evidence="1">
    <location>
        <begin position="1"/>
        <end position="20"/>
    </location>
</feature>
<dbReference type="AlphaFoldDB" id="A0A543ATH6"/>
<dbReference type="InParanoid" id="A0A543ATH6"/>
<protein>
    <submittedName>
        <fullName evidence="2">Uncharacterized protein</fullName>
    </submittedName>
</protein>
<organism evidence="2 3">
    <name type="scientific">Stackebrandtia endophytica</name>
    <dbReference type="NCBI Taxonomy" id="1496996"/>
    <lineage>
        <taxon>Bacteria</taxon>
        <taxon>Bacillati</taxon>
        <taxon>Actinomycetota</taxon>
        <taxon>Actinomycetes</taxon>
        <taxon>Glycomycetales</taxon>
        <taxon>Glycomycetaceae</taxon>
        <taxon>Stackebrandtia</taxon>
    </lineage>
</organism>